<dbReference type="EMBL" id="JAOQBH010000005">
    <property type="protein sequence ID" value="KAJ4136431.1"/>
    <property type="molecule type" value="Genomic_DNA"/>
</dbReference>
<protein>
    <submittedName>
        <fullName evidence="2">Uncharacterized protein</fullName>
    </submittedName>
</protein>
<evidence type="ECO:0000313" key="3">
    <source>
        <dbReference type="Proteomes" id="UP001152024"/>
    </source>
</evidence>
<evidence type="ECO:0000313" key="2">
    <source>
        <dbReference type="EMBL" id="KAJ4136431.1"/>
    </source>
</evidence>
<name>A0ABQ8RJC2_FUSEQ</name>
<proteinExistence type="predicted"/>
<feature type="region of interest" description="Disordered" evidence="1">
    <location>
        <begin position="56"/>
        <end position="84"/>
    </location>
</feature>
<gene>
    <name evidence="2" type="ORF">NW768_004044</name>
</gene>
<sequence length="84" mass="8986">MQSQGIDQAKQAGPNKDASDETSAGGSEYTSFNHKARELVTKSREISRIASTLAESAEAATDTIQAMESTDLARYKTDGDELMA</sequence>
<evidence type="ECO:0000256" key="1">
    <source>
        <dbReference type="SAM" id="MobiDB-lite"/>
    </source>
</evidence>
<feature type="compositionally biased region" description="Basic and acidic residues" evidence="1">
    <location>
        <begin position="71"/>
        <end position="84"/>
    </location>
</feature>
<dbReference type="Proteomes" id="UP001152024">
    <property type="component" value="Unassembled WGS sequence"/>
</dbReference>
<feature type="region of interest" description="Disordered" evidence="1">
    <location>
        <begin position="1"/>
        <end position="43"/>
    </location>
</feature>
<accession>A0ABQ8RJC2</accession>
<keyword evidence="3" id="KW-1185">Reference proteome</keyword>
<reference evidence="2" key="1">
    <citation type="submission" date="2022-09" db="EMBL/GenBank/DDBJ databases">
        <title>Fusarium specimens isolated from Avocado Roots.</title>
        <authorList>
            <person name="Stajich J."/>
            <person name="Roper C."/>
            <person name="Heimlech-Rivalta G."/>
        </authorList>
    </citation>
    <scope>NUCLEOTIDE SEQUENCE</scope>
    <source>
        <strain evidence="2">CF00095</strain>
    </source>
</reference>
<organism evidence="2 3">
    <name type="scientific">Fusarium equiseti</name>
    <name type="common">Fusarium scirpi</name>
    <dbReference type="NCBI Taxonomy" id="61235"/>
    <lineage>
        <taxon>Eukaryota</taxon>
        <taxon>Fungi</taxon>
        <taxon>Dikarya</taxon>
        <taxon>Ascomycota</taxon>
        <taxon>Pezizomycotina</taxon>
        <taxon>Sordariomycetes</taxon>
        <taxon>Hypocreomycetidae</taxon>
        <taxon>Hypocreales</taxon>
        <taxon>Nectriaceae</taxon>
        <taxon>Fusarium</taxon>
        <taxon>Fusarium incarnatum-equiseti species complex</taxon>
    </lineage>
</organism>
<feature type="compositionally biased region" description="Polar residues" evidence="1">
    <location>
        <begin position="21"/>
        <end position="33"/>
    </location>
</feature>
<comment type="caution">
    <text evidence="2">The sequence shown here is derived from an EMBL/GenBank/DDBJ whole genome shotgun (WGS) entry which is preliminary data.</text>
</comment>